<dbReference type="PANTHER" id="PTHR30532">
    <property type="entry name" value="IRON III DICITRATE-BINDING PERIPLASMIC PROTEIN"/>
    <property type="match status" value="1"/>
</dbReference>
<dbReference type="Gene3D" id="3.40.50.1980">
    <property type="entry name" value="Nitrogenase molybdenum iron protein domain"/>
    <property type="match status" value="2"/>
</dbReference>
<keyword evidence="3" id="KW-0732">Signal</keyword>
<dbReference type="InterPro" id="IPR002491">
    <property type="entry name" value="ABC_transptr_periplasmic_BD"/>
</dbReference>
<dbReference type="GeneID" id="10798298"/>
<proteinExistence type="predicted"/>
<dbReference type="PANTHER" id="PTHR30532:SF1">
    <property type="entry name" value="IRON(3+)-HYDROXAMATE-BINDING PROTEIN FHUD"/>
    <property type="match status" value="1"/>
</dbReference>
<dbReference type="PROSITE" id="PS51318">
    <property type="entry name" value="TAT"/>
    <property type="match status" value="1"/>
</dbReference>
<evidence type="ECO:0000259" key="5">
    <source>
        <dbReference type="Pfam" id="PF01497"/>
    </source>
</evidence>
<dbReference type="RefSeq" id="WP_013880851.1">
    <property type="nucleotide sequence ID" value="NC_015666.1"/>
</dbReference>
<dbReference type="AlphaFoldDB" id="F8D864"/>
<organism evidence="6 7">
    <name type="scientific">Halopiger xanaduensis (strain DSM 18323 / JCM 14033 / SH-6)</name>
    <dbReference type="NCBI Taxonomy" id="797210"/>
    <lineage>
        <taxon>Archaea</taxon>
        <taxon>Methanobacteriati</taxon>
        <taxon>Methanobacteriota</taxon>
        <taxon>Stenosarchaea group</taxon>
        <taxon>Halobacteria</taxon>
        <taxon>Halobacteriales</taxon>
        <taxon>Natrialbaceae</taxon>
        <taxon>Halopiger</taxon>
    </lineage>
</organism>
<dbReference type="EMBL" id="CP002839">
    <property type="protein sequence ID" value="AEH37961.1"/>
    <property type="molecule type" value="Genomic_DNA"/>
</dbReference>
<sequence>MSDNERLRNGAPTRRDYVKYGGVIVGGGLLAGCTDDESGAPSAADDAADSEMNSTTDTSSESAEESGYSVSMEPAGKVRFDSVPETWMGYFSTYGDMGIALGQLDGLRALVYRDSWPTALYDTIPGVDVSFDEVEQLHGGGSFDQEVFYELDCDVHLLDPNFVSLKHDSVSEEDFEEIADDVGPVVGNYIRRHGEEWHDYPYYSLYDAFEKIAKLFQERDRYEIIKSVHDEFIAELQSQLPPREERPEIGLLSTFSDFEEGSFHAYPIGDGNGKKQYRDLGIVDAFEPHIDGSYANWDYEQLLEADPDVLVFAYGLSDVTAEEFEERMEKLRSHSVGRRLAAVKNDRLYRGGTSYQGPVINLLQTEAAAKQFYPDRFGPWNGIETLLDEDAQLFDHQRIADVINGTF</sequence>
<dbReference type="OrthoDB" id="304381at2157"/>
<feature type="domain" description="Fe/B12 periplasmic-binding" evidence="5">
    <location>
        <begin position="159"/>
        <end position="351"/>
    </location>
</feature>
<dbReference type="Proteomes" id="UP000006794">
    <property type="component" value="Chromosome"/>
</dbReference>
<protein>
    <submittedName>
        <fullName evidence="6">Ferrichrome-binding protein</fullName>
    </submittedName>
</protein>
<dbReference type="KEGG" id="hxa:Halxa_3349"/>
<keyword evidence="7" id="KW-1185">Reference proteome</keyword>
<accession>F8D864</accession>
<comment type="subcellular location">
    <subcellularLocation>
        <location evidence="1">Cell envelope</location>
    </subcellularLocation>
</comment>
<dbReference type="STRING" id="797210.Halxa_3349"/>
<evidence type="ECO:0000313" key="6">
    <source>
        <dbReference type="EMBL" id="AEH37961.1"/>
    </source>
</evidence>
<dbReference type="SUPFAM" id="SSF53807">
    <property type="entry name" value="Helical backbone' metal receptor"/>
    <property type="match status" value="1"/>
</dbReference>
<dbReference type="HOGENOM" id="CLU_751439_0_0_2"/>
<evidence type="ECO:0000256" key="3">
    <source>
        <dbReference type="ARBA" id="ARBA00022729"/>
    </source>
</evidence>
<gene>
    <name evidence="6" type="ordered locus">Halxa_3349</name>
</gene>
<evidence type="ECO:0000256" key="1">
    <source>
        <dbReference type="ARBA" id="ARBA00004196"/>
    </source>
</evidence>
<dbReference type="eggNOG" id="arCOG06180">
    <property type="taxonomic scope" value="Archaea"/>
</dbReference>
<feature type="region of interest" description="Disordered" evidence="4">
    <location>
        <begin position="35"/>
        <end position="71"/>
    </location>
</feature>
<keyword evidence="2" id="KW-0813">Transport</keyword>
<name>F8D864_HALXS</name>
<evidence type="ECO:0000256" key="4">
    <source>
        <dbReference type="SAM" id="MobiDB-lite"/>
    </source>
</evidence>
<dbReference type="Pfam" id="PF01497">
    <property type="entry name" value="Peripla_BP_2"/>
    <property type="match status" value="1"/>
</dbReference>
<dbReference type="InterPro" id="IPR051313">
    <property type="entry name" value="Bact_iron-sidero_bind"/>
</dbReference>
<evidence type="ECO:0000313" key="7">
    <source>
        <dbReference type="Proteomes" id="UP000006794"/>
    </source>
</evidence>
<evidence type="ECO:0000256" key="2">
    <source>
        <dbReference type="ARBA" id="ARBA00022448"/>
    </source>
</evidence>
<reference evidence="6 7" key="1">
    <citation type="journal article" date="2012" name="Stand. Genomic Sci.">
        <title>Complete genome sequence of Halopiger xanaduensis type strain (SH-6(T)).</title>
        <authorList>
            <person name="Anderson I."/>
            <person name="Tindall B.J."/>
            <person name="Rohde M."/>
            <person name="Lucas S."/>
            <person name="Han J."/>
            <person name="Lapidus A."/>
            <person name="Cheng J.F."/>
            <person name="Goodwin L."/>
            <person name="Pitluck S."/>
            <person name="Peters L."/>
            <person name="Pati A."/>
            <person name="Mikhailova N."/>
            <person name="Pagani I."/>
            <person name="Teshima H."/>
            <person name="Han C."/>
            <person name="Tapia R."/>
            <person name="Land M."/>
            <person name="Woyke T."/>
            <person name="Klenk H.P."/>
            <person name="Kyrpides N."/>
            <person name="Ivanova N."/>
        </authorList>
    </citation>
    <scope>NUCLEOTIDE SEQUENCE [LARGE SCALE GENOMIC DNA]</scope>
    <source>
        <strain evidence="7">DSM 18323 / JCM 14033 / SH-6</strain>
    </source>
</reference>
<dbReference type="InterPro" id="IPR006311">
    <property type="entry name" value="TAT_signal"/>
</dbReference>
<dbReference type="PROSITE" id="PS51257">
    <property type="entry name" value="PROKAR_LIPOPROTEIN"/>
    <property type="match status" value="1"/>
</dbReference>